<evidence type="ECO:0000313" key="2">
    <source>
        <dbReference type="Proteomes" id="UP001566132"/>
    </source>
</evidence>
<proteinExistence type="predicted"/>
<name>A0ABD1E101_HYPHA</name>
<keyword evidence="2" id="KW-1185">Reference proteome</keyword>
<organism evidence="1 2">
    <name type="scientific">Hypothenemus hampei</name>
    <name type="common">Coffee berry borer</name>
    <dbReference type="NCBI Taxonomy" id="57062"/>
    <lineage>
        <taxon>Eukaryota</taxon>
        <taxon>Metazoa</taxon>
        <taxon>Ecdysozoa</taxon>
        <taxon>Arthropoda</taxon>
        <taxon>Hexapoda</taxon>
        <taxon>Insecta</taxon>
        <taxon>Pterygota</taxon>
        <taxon>Neoptera</taxon>
        <taxon>Endopterygota</taxon>
        <taxon>Coleoptera</taxon>
        <taxon>Polyphaga</taxon>
        <taxon>Cucujiformia</taxon>
        <taxon>Curculionidae</taxon>
        <taxon>Scolytinae</taxon>
        <taxon>Hypothenemus</taxon>
    </lineage>
</organism>
<dbReference type="EMBL" id="JBDJPC010000016">
    <property type="protein sequence ID" value="KAL1488005.1"/>
    <property type="molecule type" value="Genomic_DNA"/>
</dbReference>
<gene>
    <name evidence="1" type="ORF">ABEB36_015383</name>
</gene>
<evidence type="ECO:0000313" key="1">
    <source>
        <dbReference type="EMBL" id="KAL1488005.1"/>
    </source>
</evidence>
<reference evidence="1 2" key="1">
    <citation type="submission" date="2024-05" db="EMBL/GenBank/DDBJ databases">
        <title>Genetic variation in Jamaican populations of the coffee berry borer (Hypothenemus hampei).</title>
        <authorList>
            <person name="Errbii M."/>
            <person name="Myrie A."/>
        </authorList>
    </citation>
    <scope>NUCLEOTIDE SEQUENCE [LARGE SCALE GENOMIC DNA]</scope>
    <source>
        <strain evidence="1">JA-Hopewell-2020-01-JO</strain>
        <tissue evidence="1">Whole body</tissue>
    </source>
</reference>
<sequence length="65" mass="7576">MLNFVAYISARDINCLIPEKILFTYAQQYVFKLSLIEYFEEKNRNGSPLEPTVQDSELNCQLLIS</sequence>
<accession>A0ABD1E101</accession>
<dbReference type="Proteomes" id="UP001566132">
    <property type="component" value="Unassembled WGS sequence"/>
</dbReference>
<protein>
    <submittedName>
        <fullName evidence="1">Uncharacterized protein</fullName>
    </submittedName>
</protein>
<comment type="caution">
    <text evidence="1">The sequence shown here is derived from an EMBL/GenBank/DDBJ whole genome shotgun (WGS) entry which is preliminary data.</text>
</comment>
<dbReference type="AlphaFoldDB" id="A0ABD1E101"/>